<dbReference type="GO" id="GO:0008270">
    <property type="term" value="F:zinc ion binding"/>
    <property type="evidence" value="ECO:0007669"/>
    <property type="project" value="UniProtKB-UniRule"/>
</dbReference>
<feature type="binding site" evidence="5">
    <location>
        <position position="24"/>
    </location>
    <ligand>
        <name>Zn(2+)</name>
        <dbReference type="ChEBI" id="CHEBI:29105"/>
    </ligand>
</feature>
<dbReference type="GO" id="GO:0006412">
    <property type="term" value="P:translation"/>
    <property type="evidence" value="ECO:0007669"/>
    <property type="project" value="UniProtKB-UniRule"/>
</dbReference>
<evidence type="ECO:0000256" key="4">
    <source>
        <dbReference type="ARBA" id="ARBA00023274"/>
    </source>
</evidence>
<sequence length="67" mass="7391">MAKKRKILIPEPRSRFIRVKCNVCGNEQPVFDHATFPTRCLVCGTVIVQPTGGKAKLVNAEVVRVLG</sequence>
<keyword evidence="2 5" id="KW-0862">Zinc</keyword>
<dbReference type="GO" id="GO:0003735">
    <property type="term" value="F:structural constituent of ribosome"/>
    <property type="evidence" value="ECO:0007669"/>
    <property type="project" value="InterPro"/>
</dbReference>
<reference evidence="7" key="1">
    <citation type="journal article" date="2020" name="mSystems">
        <title>Genome- and Community-Level Interaction Insights into Carbon Utilization and Element Cycling Functions of Hydrothermarchaeota in Hydrothermal Sediment.</title>
        <authorList>
            <person name="Zhou Z."/>
            <person name="Liu Y."/>
            <person name="Xu W."/>
            <person name="Pan J."/>
            <person name="Luo Z.H."/>
            <person name="Li M."/>
        </authorList>
    </citation>
    <scope>NUCLEOTIDE SEQUENCE [LARGE SCALE GENOMIC DNA]</scope>
    <source>
        <strain evidence="7">SpSt-1121</strain>
    </source>
</reference>
<name>A0A7C5XLV0_9CREN</name>
<dbReference type="HAMAP" id="MF_00371">
    <property type="entry name" value="Ribosomal_eS27"/>
    <property type="match status" value="1"/>
</dbReference>
<comment type="subunit">
    <text evidence="5">Part of the 30S ribosomal subunit.</text>
</comment>
<evidence type="ECO:0000256" key="5">
    <source>
        <dbReference type="HAMAP-Rule" id="MF_00371"/>
    </source>
</evidence>
<comment type="cofactor">
    <cofactor evidence="5 6">
        <name>Zn(2+)</name>
        <dbReference type="ChEBI" id="CHEBI:29105"/>
    </cofactor>
    <text evidence="5 6">Binds 1 zinc ion per subunit.</text>
</comment>
<dbReference type="Pfam" id="PF01667">
    <property type="entry name" value="Ribosomal_S27e"/>
    <property type="match status" value="1"/>
</dbReference>
<accession>A0A7C5XLV0</accession>
<dbReference type="GO" id="GO:0005840">
    <property type="term" value="C:ribosome"/>
    <property type="evidence" value="ECO:0007669"/>
    <property type="project" value="UniProtKB-KW"/>
</dbReference>
<dbReference type="EMBL" id="DRZI01000035">
    <property type="protein sequence ID" value="HHP81249.1"/>
    <property type="molecule type" value="Genomic_DNA"/>
</dbReference>
<dbReference type="PANTHER" id="PTHR11594">
    <property type="entry name" value="40S RIBOSOMAL PROTEIN S27"/>
    <property type="match status" value="1"/>
</dbReference>
<dbReference type="Gene3D" id="2.20.25.100">
    <property type="entry name" value="Zn-binding ribosomal proteins"/>
    <property type="match status" value="1"/>
</dbReference>
<comment type="similarity">
    <text evidence="1 5 6">Belongs to the eukaryotic ribosomal protein eS27 family.</text>
</comment>
<dbReference type="PROSITE" id="PS01168">
    <property type="entry name" value="RIBOSOMAL_S27E"/>
    <property type="match status" value="1"/>
</dbReference>
<dbReference type="InterPro" id="IPR000592">
    <property type="entry name" value="Ribosomal_eS27"/>
</dbReference>
<feature type="binding site" evidence="5">
    <location>
        <position position="21"/>
    </location>
    <ligand>
        <name>Zn(2+)</name>
        <dbReference type="ChEBI" id="CHEBI:29105"/>
    </ligand>
</feature>
<evidence type="ECO:0000256" key="1">
    <source>
        <dbReference type="ARBA" id="ARBA00010919"/>
    </source>
</evidence>
<evidence type="ECO:0000256" key="3">
    <source>
        <dbReference type="ARBA" id="ARBA00022980"/>
    </source>
</evidence>
<organism evidence="7">
    <name type="scientific">Ignisphaera aggregans</name>
    <dbReference type="NCBI Taxonomy" id="334771"/>
    <lineage>
        <taxon>Archaea</taxon>
        <taxon>Thermoproteota</taxon>
        <taxon>Thermoprotei</taxon>
        <taxon>Desulfurococcales</taxon>
        <taxon>Desulfurococcaceae</taxon>
        <taxon>Ignisphaera</taxon>
    </lineage>
</organism>
<dbReference type="GO" id="GO:1990904">
    <property type="term" value="C:ribonucleoprotein complex"/>
    <property type="evidence" value="ECO:0007669"/>
    <property type="project" value="UniProtKB-KW"/>
</dbReference>
<dbReference type="InterPro" id="IPR023407">
    <property type="entry name" value="Ribosomal_eS27_Zn-bd_dom_sf"/>
</dbReference>
<evidence type="ECO:0000256" key="2">
    <source>
        <dbReference type="ARBA" id="ARBA00022833"/>
    </source>
</evidence>
<comment type="caution">
    <text evidence="7">The sequence shown here is derived from an EMBL/GenBank/DDBJ whole genome shotgun (WGS) entry which is preliminary data.</text>
</comment>
<dbReference type="InterPro" id="IPR011332">
    <property type="entry name" value="Ribosomal_zn-bd"/>
</dbReference>
<protein>
    <recommendedName>
        <fullName evidence="5">Small ribosomal subunit protein eS27</fullName>
    </recommendedName>
</protein>
<dbReference type="AlphaFoldDB" id="A0A7C5XLV0"/>
<feature type="binding site" evidence="5">
    <location>
        <position position="43"/>
    </location>
    <ligand>
        <name>Zn(2+)</name>
        <dbReference type="ChEBI" id="CHEBI:29105"/>
    </ligand>
</feature>
<keyword evidence="3 5" id="KW-0689">Ribosomal protein</keyword>
<feature type="zinc finger region" description="C4-type" evidence="5">
    <location>
        <begin position="21"/>
        <end position="43"/>
    </location>
</feature>
<dbReference type="SUPFAM" id="SSF57829">
    <property type="entry name" value="Zn-binding ribosomal proteins"/>
    <property type="match status" value="1"/>
</dbReference>
<feature type="binding site" evidence="5">
    <location>
        <position position="40"/>
    </location>
    <ligand>
        <name>Zn(2+)</name>
        <dbReference type="ChEBI" id="CHEBI:29105"/>
    </ligand>
</feature>
<evidence type="ECO:0000313" key="7">
    <source>
        <dbReference type="EMBL" id="HHP81249.1"/>
    </source>
</evidence>
<dbReference type="NCBIfam" id="NF001629">
    <property type="entry name" value="PRK00415.1"/>
    <property type="match status" value="1"/>
</dbReference>
<keyword evidence="5 6" id="KW-0479">Metal-binding</keyword>
<keyword evidence="5 6" id="KW-0863">Zinc-finger</keyword>
<keyword evidence="4 5" id="KW-0687">Ribonucleoprotein</keyword>
<gene>
    <name evidence="5" type="primary">rps27e</name>
    <name evidence="7" type="ORF">ENM84_01145</name>
</gene>
<evidence type="ECO:0000256" key="6">
    <source>
        <dbReference type="RuleBase" id="RU000671"/>
    </source>
</evidence>
<proteinExistence type="inferred from homology"/>